<accession>A0A285X2B1</accession>
<organism evidence="2 3">
    <name type="scientific">Salinimicrobium sediminis</name>
    <dbReference type="NCBI Taxonomy" id="1343891"/>
    <lineage>
        <taxon>Bacteria</taxon>
        <taxon>Pseudomonadati</taxon>
        <taxon>Bacteroidota</taxon>
        <taxon>Flavobacteriia</taxon>
        <taxon>Flavobacteriales</taxon>
        <taxon>Flavobacteriaceae</taxon>
        <taxon>Salinimicrobium</taxon>
    </lineage>
</organism>
<keyword evidence="3" id="KW-1185">Reference proteome</keyword>
<gene>
    <name evidence="2" type="ORF">SAMN06296241_1025</name>
</gene>
<dbReference type="RefSeq" id="WP_097055228.1">
    <property type="nucleotide sequence ID" value="NZ_OCMF01000001.1"/>
</dbReference>
<proteinExistence type="predicted"/>
<feature type="signal peptide" evidence="1">
    <location>
        <begin position="1"/>
        <end position="22"/>
    </location>
</feature>
<protein>
    <submittedName>
        <fullName evidence="2">Uncharacterized protein</fullName>
    </submittedName>
</protein>
<evidence type="ECO:0000313" key="2">
    <source>
        <dbReference type="EMBL" id="SOC79500.1"/>
    </source>
</evidence>
<dbReference type="Proteomes" id="UP000219193">
    <property type="component" value="Unassembled WGS sequence"/>
</dbReference>
<sequence>MKNFGKYLLLLLTFLSIGEVSAFNFPASEVKEDKFPAEELRAAGFSFYALRENPFQEIPDLSEPSFFPLHSVIPYGFDLFVVPSEAAAHFFIRDIRRNLSQQLFPKHFFL</sequence>
<feature type="chain" id="PRO_5012244897" evidence="1">
    <location>
        <begin position="23"/>
        <end position="110"/>
    </location>
</feature>
<keyword evidence="1" id="KW-0732">Signal</keyword>
<evidence type="ECO:0000313" key="3">
    <source>
        <dbReference type="Proteomes" id="UP000219193"/>
    </source>
</evidence>
<name>A0A285X2B1_9FLAO</name>
<dbReference type="EMBL" id="OCMF01000001">
    <property type="protein sequence ID" value="SOC79500.1"/>
    <property type="molecule type" value="Genomic_DNA"/>
</dbReference>
<evidence type="ECO:0000256" key="1">
    <source>
        <dbReference type="SAM" id="SignalP"/>
    </source>
</evidence>
<dbReference type="OrthoDB" id="9852751at2"/>
<reference evidence="3" key="1">
    <citation type="submission" date="2017-09" db="EMBL/GenBank/DDBJ databases">
        <authorList>
            <person name="Varghese N."/>
            <person name="Submissions S."/>
        </authorList>
    </citation>
    <scope>NUCLEOTIDE SEQUENCE [LARGE SCALE GENOMIC DNA]</scope>
    <source>
        <strain evidence="3">CGMCC 1.12641</strain>
    </source>
</reference>
<dbReference type="AlphaFoldDB" id="A0A285X2B1"/>